<sequence>MSRRNPRRAYDENGREIQPPAMSEAARRMTVRTAILLAVPLAPEIPPRSLWTAAPLGA</sequence>
<evidence type="ECO:0000256" key="1">
    <source>
        <dbReference type="SAM" id="MobiDB-lite"/>
    </source>
</evidence>
<evidence type="ECO:0000313" key="3">
    <source>
        <dbReference type="Proteomes" id="UP000008207"/>
    </source>
</evidence>
<gene>
    <name evidence="2" type="ordered locus">Mnod_4999</name>
</gene>
<proteinExistence type="predicted"/>
<organism evidence="2 3">
    <name type="scientific">Methylobacterium nodulans (strain LMG 21967 / CNCM I-2342 / ORS 2060)</name>
    <dbReference type="NCBI Taxonomy" id="460265"/>
    <lineage>
        <taxon>Bacteria</taxon>
        <taxon>Pseudomonadati</taxon>
        <taxon>Pseudomonadota</taxon>
        <taxon>Alphaproteobacteria</taxon>
        <taxon>Hyphomicrobiales</taxon>
        <taxon>Methylobacteriaceae</taxon>
        <taxon>Methylobacterium</taxon>
    </lineage>
</organism>
<dbReference type="HOGENOM" id="CLU_2974279_0_0_5"/>
<name>B8IIH6_METNO</name>
<dbReference type="Proteomes" id="UP000008207">
    <property type="component" value="Chromosome"/>
</dbReference>
<accession>B8IIH6</accession>
<dbReference type="AlphaFoldDB" id="B8IIH6"/>
<feature type="region of interest" description="Disordered" evidence="1">
    <location>
        <begin position="1"/>
        <end position="22"/>
    </location>
</feature>
<evidence type="ECO:0000313" key="2">
    <source>
        <dbReference type="EMBL" id="ACL59853.1"/>
    </source>
</evidence>
<keyword evidence="3" id="KW-1185">Reference proteome</keyword>
<dbReference type="KEGG" id="mno:Mnod_4999"/>
<dbReference type="STRING" id="460265.Mnod_4999"/>
<protein>
    <submittedName>
        <fullName evidence="2">Uncharacterized protein</fullName>
    </submittedName>
</protein>
<dbReference type="EMBL" id="CP001349">
    <property type="protein sequence ID" value="ACL59853.1"/>
    <property type="molecule type" value="Genomic_DNA"/>
</dbReference>
<reference evidence="2 3" key="1">
    <citation type="submission" date="2009-01" db="EMBL/GenBank/DDBJ databases">
        <title>Complete sequence of chromosome of Methylobacterium nodulans ORS 2060.</title>
        <authorList>
            <consortium name="US DOE Joint Genome Institute"/>
            <person name="Lucas S."/>
            <person name="Copeland A."/>
            <person name="Lapidus A."/>
            <person name="Glavina del Rio T."/>
            <person name="Dalin E."/>
            <person name="Tice H."/>
            <person name="Bruce D."/>
            <person name="Goodwin L."/>
            <person name="Pitluck S."/>
            <person name="Sims D."/>
            <person name="Brettin T."/>
            <person name="Detter J.C."/>
            <person name="Han C."/>
            <person name="Larimer F."/>
            <person name="Land M."/>
            <person name="Hauser L."/>
            <person name="Kyrpides N."/>
            <person name="Ivanova N."/>
            <person name="Marx C.J."/>
            <person name="Richardson P."/>
        </authorList>
    </citation>
    <scope>NUCLEOTIDE SEQUENCE [LARGE SCALE GENOMIC DNA]</scope>
    <source>
        <strain evidence="3">LMG 21967 / CNCM I-2342 / ORS 2060</strain>
    </source>
</reference>